<dbReference type="EMBL" id="CXSU01000005">
    <property type="protein sequence ID" value="CTQ48749.1"/>
    <property type="molecule type" value="Genomic_DNA"/>
</dbReference>
<dbReference type="RefSeq" id="WP_055082681.1">
    <property type="nucleotide sequence ID" value="NZ_CXSU01000005.1"/>
</dbReference>
<dbReference type="SMART" id="SM00448">
    <property type="entry name" value="REC"/>
    <property type="match status" value="1"/>
</dbReference>
<dbReference type="InterPro" id="IPR050595">
    <property type="entry name" value="Bact_response_regulator"/>
</dbReference>
<evidence type="ECO:0000256" key="3">
    <source>
        <dbReference type="PROSITE-ProRule" id="PRU00169"/>
    </source>
</evidence>
<evidence type="ECO:0000313" key="6">
    <source>
        <dbReference type="Proteomes" id="UP000049222"/>
    </source>
</evidence>
<name>A0A0M6YG44_9RHOB</name>
<protein>
    <submittedName>
        <fullName evidence="5">Putative transcriptional regulatory protein TcrX</fullName>
    </submittedName>
</protein>
<evidence type="ECO:0000313" key="5">
    <source>
        <dbReference type="EMBL" id="CTQ48749.1"/>
    </source>
</evidence>
<dbReference type="PANTHER" id="PTHR44591">
    <property type="entry name" value="STRESS RESPONSE REGULATOR PROTEIN 1"/>
    <property type="match status" value="1"/>
</dbReference>
<dbReference type="CDD" id="cd17574">
    <property type="entry name" value="REC_OmpR"/>
    <property type="match status" value="1"/>
</dbReference>
<dbReference type="InterPro" id="IPR001789">
    <property type="entry name" value="Sig_transdc_resp-reg_receiver"/>
</dbReference>
<keyword evidence="2" id="KW-0902">Two-component regulatory system</keyword>
<evidence type="ECO:0000256" key="1">
    <source>
        <dbReference type="ARBA" id="ARBA00022553"/>
    </source>
</evidence>
<accession>A0A0M6YG44</accession>
<dbReference type="PROSITE" id="PS50110">
    <property type="entry name" value="RESPONSE_REGULATORY"/>
    <property type="match status" value="1"/>
</dbReference>
<gene>
    <name evidence="5" type="primary">tcrX</name>
    <name evidence="5" type="ORF">JDO7802_00754</name>
</gene>
<sequence length="135" mass="14187">MVETNDGTPPPGRVLLIEDEPNIATAISFLLGREGWRVSTHSDGATALDAVARHTPDVVVLDVMLPGRSGFDVLGGIRAGTGDVRADLPVLMLTAKGQTKDRERAAALGATRFMTKPFSNQELVAAVADLARGPV</sequence>
<feature type="domain" description="Response regulatory" evidence="4">
    <location>
        <begin position="13"/>
        <end position="131"/>
    </location>
</feature>
<dbReference type="AlphaFoldDB" id="A0A0M6YG44"/>
<keyword evidence="1 3" id="KW-0597">Phosphoprotein</keyword>
<organism evidence="5 6">
    <name type="scientific">Jannaschia donghaensis</name>
    <dbReference type="NCBI Taxonomy" id="420998"/>
    <lineage>
        <taxon>Bacteria</taxon>
        <taxon>Pseudomonadati</taxon>
        <taxon>Pseudomonadota</taxon>
        <taxon>Alphaproteobacteria</taxon>
        <taxon>Rhodobacterales</taxon>
        <taxon>Roseobacteraceae</taxon>
        <taxon>Jannaschia</taxon>
    </lineage>
</organism>
<dbReference type="Proteomes" id="UP000049222">
    <property type="component" value="Unassembled WGS sequence"/>
</dbReference>
<dbReference type="InterPro" id="IPR011006">
    <property type="entry name" value="CheY-like_superfamily"/>
</dbReference>
<dbReference type="PANTHER" id="PTHR44591:SF14">
    <property type="entry name" value="PROTEIN PILG"/>
    <property type="match status" value="1"/>
</dbReference>
<dbReference type="GO" id="GO:0000160">
    <property type="term" value="P:phosphorelay signal transduction system"/>
    <property type="evidence" value="ECO:0007669"/>
    <property type="project" value="UniProtKB-KW"/>
</dbReference>
<dbReference type="Pfam" id="PF00072">
    <property type="entry name" value="Response_reg"/>
    <property type="match status" value="1"/>
</dbReference>
<reference evidence="5 6" key="1">
    <citation type="submission" date="2015-07" db="EMBL/GenBank/DDBJ databases">
        <authorList>
            <person name="Noorani M."/>
        </authorList>
    </citation>
    <scope>NUCLEOTIDE SEQUENCE [LARGE SCALE GENOMIC DNA]</scope>
    <source>
        <strain evidence="5 6">CECT 7802</strain>
    </source>
</reference>
<dbReference type="STRING" id="420998.JDO7802_00754"/>
<feature type="modified residue" description="4-aspartylphosphate" evidence="3">
    <location>
        <position position="62"/>
    </location>
</feature>
<evidence type="ECO:0000256" key="2">
    <source>
        <dbReference type="ARBA" id="ARBA00023012"/>
    </source>
</evidence>
<evidence type="ECO:0000259" key="4">
    <source>
        <dbReference type="PROSITE" id="PS50110"/>
    </source>
</evidence>
<dbReference type="OrthoDB" id="9801602at2"/>
<dbReference type="SUPFAM" id="SSF52172">
    <property type="entry name" value="CheY-like"/>
    <property type="match status" value="1"/>
</dbReference>
<keyword evidence="6" id="KW-1185">Reference proteome</keyword>
<dbReference type="Gene3D" id="3.40.50.2300">
    <property type="match status" value="1"/>
</dbReference>
<proteinExistence type="predicted"/>